<gene>
    <name evidence="2" type="ORF">GCM10010405_44180</name>
</gene>
<keyword evidence="3" id="KW-1185">Reference proteome</keyword>
<feature type="region of interest" description="Disordered" evidence="1">
    <location>
        <begin position="79"/>
        <end position="165"/>
    </location>
</feature>
<comment type="caution">
    <text evidence="2">The sequence shown here is derived from an EMBL/GenBank/DDBJ whole genome shotgun (WGS) entry which is preliminary data.</text>
</comment>
<reference evidence="3" key="1">
    <citation type="journal article" date="2019" name="Int. J. Syst. Evol. Microbiol.">
        <title>The Global Catalogue of Microorganisms (GCM) 10K type strain sequencing project: providing services to taxonomists for standard genome sequencing and annotation.</title>
        <authorList>
            <consortium name="The Broad Institute Genomics Platform"/>
            <consortium name="The Broad Institute Genome Sequencing Center for Infectious Disease"/>
            <person name="Wu L."/>
            <person name="Ma J."/>
        </authorList>
    </citation>
    <scope>NUCLEOTIDE SEQUENCE [LARGE SCALE GENOMIC DNA]</scope>
    <source>
        <strain evidence="3">JCM 6305</strain>
    </source>
</reference>
<evidence type="ECO:0000313" key="3">
    <source>
        <dbReference type="Proteomes" id="UP001501638"/>
    </source>
</evidence>
<organism evidence="2 3">
    <name type="scientific">Streptomyces macrosporus</name>
    <dbReference type="NCBI Taxonomy" id="44032"/>
    <lineage>
        <taxon>Bacteria</taxon>
        <taxon>Bacillati</taxon>
        <taxon>Actinomycetota</taxon>
        <taxon>Actinomycetes</taxon>
        <taxon>Kitasatosporales</taxon>
        <taxon>Streptomycetaceae</taxon>
        <taxon>Streptomyces</taxon>
    </lineage>
</organism>
<name>A0ABP5XGX5_9ACTN</name>
<evidence type="ECO:0000313" key="2">
    <source>
        <dbReference type="EMBL" id="GAA2455294.1"/>
    </source>
</evidence>
<dbReference type="EMBL" id="BAAASZ010000030">
    <property type="protein sequence ID" value="GAA2455294.1"/>
    <property type="molecule type" value="Genomic_DNA"/>
</dbReference>
<protein>
    <submittedName>
        <fullName evidence="2">Uncharacterized protein</fullName>
    </submittedName>
</protein>
<sequence>MADTPLDDLQALRRMRLVMTDGVPGVGAEPQGLGLREDGGHGAGVAQVHHMGDPVLVGDAGDEVPQARLVVRVGQRQPLGVPGHLAPVGPVAQRGIPPRPDPPSGVSGRAHEPVGSTIRMRSTDRASVISRPSSVDCGEPGGAASRSVPSGFLPRRNPDAATMWA</sequence>
<evidence type="ECO:0000256" key="1">
    <source>
        <dbReference type="SAM" id="MobiDB-lite"/>
    </source>
</evidence>
<proteinExistence type="predicted"/>
<accession>A0ABP5XGX5</accession>
<dbReference type="Proteomes" id="UP001501638">
    <property type="component" value="Unassembled WGS sequence"/>
</dbReference>